<organism evidence="7 8">
    <name type="scientific">Edaphochlamys debaryana</name>
    <dbReference type="NCBI Taxonomy" id="47281"/>
    <lineage>
        <taxon>Eukaryota</taxon>
        <taxon>Viridiplantae</taxon>
        <taxon>Chlorophyta</taxon>
        <taxon>core chlorophytes</taxon>
        <taxon>Chlorophyceae</taxon>
        <taxon>CS clade</taxon>
        <taxon>Chlamydomonadales</taxon>
        <taxon>Chlamydomonadales incertae sedis</taxon>
        <taxon>Edaphochlamys</taxon>
    </lineage>
</organism>
<dbReference type="EMBL" id="JAEHOE010000048">
    <property type="protein sequence ID" value="KAG2491987.1"/>
    <property type="molecule type" value="Genomic_DNA"/>
</dbReference>
<accession>A0A835XVP0</accession>
<feature type="domain" description="U1-type" evidence="6">
    <location>
        <begin position="114"/>
        <end position="148"/>
    </location>
</feature>
<dbReference type="InterPro" id="IPR003604">
    <property type="entry name" value="Matrin/U1-like-C_Znf_C2H2"/>
</dbReference>
<dbReference type="SUPFAM" id="SSF57667">
    <property type="entry name" value="beta-beta-alpha zinc fingers"/>
    <property type="match status" value="1"/>
</dbReference>
<dbReference type="Pfam" id="PF12874">
    <property type="entry name" value="zf-met"/>
    <property type="match status" value="1"/>
</dbReference>
<dbReference type="PANTHER" id="PTHR45986:SF1">
    <property type="entry name" value="ZINC FINGER MATRIN-TYPE PROTEIN 2"/>
    <property type="match status" value="1"/>
</dbReference>
<keyword evidence="8" id="KW-1185">Reference proteome</keyword>
<dbReference type="PANTHER" id="PTHR45986">
    <property type="entry name" value="ZINC FINGER MATRIN-TYPE PROTEIN 2"/>
    <property type="match status" value="1"/>
</dbReference>
<dbReference type="AlphaFoldDB" id="A0A835XVP0"/>
<dbReference type="GO" id="GO:0008270">
    <property type="term" value="F:zinc ion binding"/>
    <property type="evidence" value="ECO:0007669"/>
    <property type="project" value="UniProtKB-KW"/>
</dbReference>
<evidence type="ECO:0000256" key="2">
    <source>
        <dbReference type="ARBA" id="ARBA00022771"/>
    </source>
</evidence>
<evidence type="ECO:0000256" key="3">
    <source>
        <dbReference type="ARBA" id="ARBA00022833"/>
    </source>
</evidence>
<keyword evidence="1" id="KW-0479">Metal-binding</keyword>
<comment type="caution">
    <text evidence="7">The sequence shown here is derived from an EMBL/GenBank/DDBJ whole genome shotgun (WGS) entry which is preliminary data.</text>
</comment>
<gene>
    <name evidence="7" type="ORF">HYH03_009718</name>
</gene>
<evidence type="ECO:0000256" key="1">
    <source>
        <dbReference type="ARBA" id="ARBA00022723"/>
    </source>
</evidence>
<sequence>MSKLLGPKKTAAVDNTARRTWDKEEFRQKAEDKEKAAKDAKAKLGGKFGKDDDDEDREETPAEIRRRKRLERDPLHQGLIVERTLLKQRDYSIDLTSRLGKTQVVGFNTPLNQQAGWFCNVCNCVLRDSQSYLDHINGKWHNRALGMNMKVEKSSLEQVKNKLDELKARKSPPPEEYVPDGFDAAASAEAKEREEKRERKRRKAAEAAAPGGGAGGEPAEMDPDMMALMGFGGFGTSKK</sequence>
<keyword evidence="3" id="KW-0862">Zinc</keyword>
<evidence type="ECO:0000256" key="5">
    <source>
        <dbReference type="SAM" id="MobiDB-lite"/>
    </source>
</evidence>
<dbReference type="InterPro" id="IPR040107">
    <property type="entry name" value="Snu23"/>
</dbReference>
<keyword evidence="4" id="KW-0539">Nucleus</keyword>
<dbReference type="GO" id="GO:0000398">
    <property type="term" value="P:mRNA splicing, via spliceosome"/>
    <property type="evidence" value="ECO:0007669"/>
    <property type="project" value="InterPro"/>
</dbReference>
<feature type="region of interest" description="Disordered" evidence="5">
    <location>
        <begin position="1"/>
        <end position="70"/>
    </location>
</feature>
<keyword evidence="2" id="KW-0863">Zinc-finger</keyword>
<dbReference type="InterPro" id="IPR013087">
    <property type="entry name" value="Znf_C2H2_type"/>
</dbReference>
<evidence type="ECO:0000256" key="4">
    <source>
        <dbReference type="ARBA" id="ARBA00023242"/>
    </source>
</evidence>
<protein>
    <recommendedName>
        <fullName evidence="6">U1-type domain-containing protein</fullName>
    </recommendedName>
</protein>
<dbReference type="Proteomes" id="UP000612055">
    <property type="component" value="Unassembled WGS sequence"/>
</dbReference>
<reference evidence="7" key="1">
    <citation type="journal article" date="2020" name="bioRxiv">
        <title>Comparative genomics of Chlamydomonas.</title>
        <authorList>
            <person name="Craig R.J."/>
            <person name="Hasan A.R."/>
            <person name="Ness R.W."/>
            <person name="Keightley P.D."/>
        </authorList>
    </citation>
    <scope>NUCLEOTIDE SEQUENCE</scope>
    <source>
        <strain evidence="7">CCAP 11/70</strain>
    </source>
</reference>
<dbReference type="GO" id="GO:0003676">
    <property type="term" value="F:nucleic acid binding"/>
    <property type="evidence" value="ECO:0007669"/>
    <property type="project" value="InterPro"/>
</dbReference>
<evidence type="ECO:0000313" key="8">
    <source>
        <dbReference type="Proteomes" id="UP000612055"/>
    </source>
</evidence>
<dbReference type="OrthoDB" id="30343at2759"/>
<name>A0A835XVP0_9CHLO</name>
<evidence type="ECO:0000313" key="7">
    <source>
        <dbReference type="EMBL" id="KAG2491987.1"/>
    </source>
</evidence>
<feature type="region of interest" description="Disordered" evidence="5">
    <location>
        <begin position="167"/>
        <end position="224"/>
    </location>
</feature>
<feature type="compositionally biased region" description="Basic and acidic residues" evidence="5">
    <location>
        <begin position="59"/>
        <end position="70"/>
    </location>
</feature>
<dbReference type="GO" id="GO:0046540">
    <property type="term" value="C:U4/U6 x U5 tri-snRNP complex"/>
    <property type="evidence" value="ECO:0007669"/>
    <property type="project" value="TreeGrafter"/>
</dbReference>
<dbReference type="GO" id="GO:0005681">
    <property type="term" value="C:spliceosomal complex"/>
    <property type="evidence" value="ECO:0007669"/>
    <property type="project" value="InterPro"/>
</dbReference>
<dbReference type="InterPro" id="IPR036236">
    <property type="entry name" value="Znf_C2H2_sf"/>
</dbReference>
<feature type="compositionally biased region" description="Basic and acidic residues" evidence="5">
    <location>
        <begin position="16"/>
        <end position="42"/>
    </location>
</feature>
<dbReference type="Gene3D" id="3.30.160.60">
    <property type="entry name" value="Classic Zinc Finger"/>
    <property type="match status" value="1"/>
</dbReference>
<evidence type="ECO:0000259" key="6">
    <source>
        <dbReference type="SMART" id="SM00451"/>
    </source>
</evidence>
<dbReference type="SMART" id="SM00451">
    <property type="entry name" value="ZnF_U1"/>
    <property type="match status" value="1"/>
</dbReference>
<proteinExistence type="predicted"/>